<dbReference type="EMBL" id="JBHSDS010000002">
    <property type="protein sequence ID" value="MFC4356793.1"/>
    <property type="molecule type" value="Genomic_DNA"/>
</dbReference>
<dbReference type="SUPFAM" id="SSF55961">
    <property type="entry name" value="Bet v1-like"/>
    <property type="match status" value="1"/>
</dbReference>
<dbReference type="InterPro" id="IPR023393">
    <property type="entry name" value="START-like_dom_sf"/>
</dbReference>
<evidence type="ECO:0000313" key="1">
    <source>
        <dbReference type="EMBL" id="MFC4356793.1"/>
    </source>
</evidence>
<dbReference type="RefSeq" id="WP_267625231.1">
    <property type="nucleotide sequence ID" value="NZ_JAODIW010000010.1"/>
</dbReference>
<dbReference type="CDD" id="cd07812">
    <property type="entry name" value="SRPBCC"/>
    <property type="match status" value="1"/>
</dbReference>
<dbReference type="InterPro" id="IPR019587">
    <property type="entry name" value="Polyketide_cyclase/dehydratase"/>
</dbReference>
<reference evidence="1 2" key="1">
    <citation type="journal article" date="2019" name="Int. J. Syst. Evol. Microbiol.">
        <title>The Global Catalogue of Microorganisms (GCM) 10K type strain sequencing project: providing services to taxonomists for standard genome sequencing and annotation.</title>
        <authorList>
            <consortium name="The Broad Institute Genomics Platform"/>
            <consortium name="The Broad Institute Genome Sequencing Center for Infectious Disease"/>
            <person name="Wu L."/>
            <person name="Ma J."/>
        </authorList>
    </citation>
    <scope>NUCLEOTIDE SEQUENCE [LARGE SCALE GENOMIC DNA]</scope>
    <source>
        <strain evidence="1 2">CGMCC 1.12553</strain>
    </source>
</reference>
<dbReference type="Pfam" id="PF10604">
    <property type="entry name" value="Polyketide_cyc2"/>
    <property type="match status" value="1"/>
</dbReference>
<dbReference type="AlphaFoldDB" id="A0ABD5P7V6"/>
<sequence>MDEIVVSTVVYLPPDEVYEFLIDFPRYAKYSKHLTEVTQDGDGTPGTEYGLHLAWWKLTYTARSRVTEVEPPTRIDWRIVKDIDAHGRWRVAELDQLPADAPDDAETGSRVFLEVVFDPHSADEGALDLPRFVSFDWVLKKVKPVVVKEAERVVRRIVRDLEGRDREVHLELREEPDSV</sequence>
<protein>
    <submittedName>
        <fullName evidence="1">SRPBCC family protein</fullName>
    </submittedName>
</protein>
<dbReference type="Gene3D" id="3.30.530.20">
    <property type="match status" value="1"/>
</dbReference>
<dbReference type="Proteomes" id="UP001595921">
    <property type="component" value="Unassembled WGS sequence"/>
</dbReference>
<comment type="caution">
    <text evidence="1">The sequence shown here is derived from an EMBL/GenBank/DDBJ whole genome shotgun (WGS) entry which is preliminary data.</text>
</comment>
<name>A0ABD5P7V6_9EURY</name>
<proteinExistence type="predicted"/>
<gene>
    <name evidence="1" type="ORF">ACFO0N_02390</name>
</gene>
<accession>A0ABD5P7V6</accession>
<keyword evidence="2" id="KW-1185">Reference proteome</keyword>
<evidence type="ECO:0000313" key="2">
    <source>
        <dbReference type="Proteomes" id="UP001595921"/>
    </source>
</evidence>
<organism evidence="1 2">
    <name type="scientific">Halobium salinum</name>
    <dbReference type="NCBI Taxonomy" id="1364940"/>
    <lineage>
        <taxon>Archaea</taxon>
        <taxon>Methanobacteriati</taxon>
        <taxon>Methanobacteriota</taxon>
        <taxon>Stenosarchaea group</taxon>
        <taxon>Halobacteria</taxon>
        <taxon>Halobacteriales</taxon>
        <taxon>Haloferacaceae</taxon>
        <taxon>Halobium</taxon>
    </lineage>
</organism>